<dbReference type="PANTHER" id="PTHR23416">
    <property type="entry name" value="SIALIC ACID SYNTHASE-RELATED"/>
    <property type="match status" value="1"/>
</dbReference>
<dbReference type="Pfam" id="PF14602">
    <property type="entry name" value="Hexapep_2"/>
    <property type="match status" value="1"/>
</dbReference>
<organism evidence="3 4">
    <name type="scientific">Phytomonospora endophytica</name>
    <dbReference type="NCBI Taxonomy" id="714109"/>
    <lineage>
        <taxon>Bacteria</taxon>
        <taxon>Bacillati</taxon>
        <taxon>Actinomycetota</taxon>
        <taxon>Actinomycetes</taxon>
        <taxon>Micromonosporales</taxon>
        <taxon>Micromonosporaceae</taxon>
        <taxon>Phytomonospora</taxon>
    </lineage>
</organism>
<sequence>MTWWRRLVWALRFARVRLTGPHVQVSWPVYLGRGVRLHARRGHGRLIIEPGVHIGDGTAIRAHEGTVRIGAETVLAARVTVNAYLDVHIGRACLLADEVYVIDFDHRIAELTRPIKDQGIVKSPIEIGDDCWLGTKTVVTRGVHIGPGAVVGAGAVVTRDVPARAVFGGVPARRIGHRAPNEATGA</sequence>
<dbReference type="AlphaFoldDB" id="A0A841F996"/>
<reference evidence="3 4" key="1">
    <citation type="submission" date="2020-08" db="EMBL/GenBank/DDBJ databases">
        <title>Genomic Encyclopedia of Type Strains, Phase IV (KMG-IV): sequencing the most valuable type-strain genomes for metagenomic binning, comparative biology and taxonomic classification.</title>
        <authorList>
            <person name="Goeker M."/>
        </authorList>
    </citation>
    <scope>NUCLEOTIDE SEQUENCE [LARGE SCALE GENOMIC DNA]</scope>
    <source>
        <strain evidence="3 4">YIM 65646</strain>
    </source>
</reference>
<dbReference type="RefSeq" id="WP_184785238.1">
    <property type="nucleotide sequence ID" value="NZ_BONT01000064.1"/>
</dbReference>
<dbReference type="CDD" id="cd04647">
    <property type="entry name" value="LbH_MAT_like"/>
    <property type="match status" value="1"/>
</dbReference>
<dbReference type="PANTHER" id="PTHR23416:SF78">
    <property type="entry name" value="LIPOPOLYSACCHARIDE BIOSYNTHESIS O-ACETYL TRANSFERASE WBBJ-RELATED"/>
    <property type="match status" value="1"/>
</dbReference>
<name>A0A841F996_9ACTN</name>
<protein>
    <submittedName>
        <fullName evidence="3">Acetyltransferase-like isoleucine patch superfamily enzyme</fullName>
    </submittedName>
</protein>
<dbReference type="Proteomes" id="UP000548476">
    <property type="component" value="Unassembled WGS sequence"/>
</dbReference>
<gene>
    <name evidence="3" type="ORF">HNR73_000166</name>
</gene>
<proteinExistence type="predicted"/>
<dbReference type="PROSITE" id="PS00101">
    <property type="entry name" value="HEXAPEP_TRANSFERASES"/>
    <property type="match status" value="1"/>
</dbReference>
<evidence type="ECO:0000256" key="1">
    <source>
        <dbReference type="ARBA" id="ARBA00022679"/>
    </source>
</evidence>
<evidence type="ECO:0000313" key="4">
    <source>
        <dbReference type="Proteomes" id="UP000548476"/>
    </source>
</evidence>
<evidence type="ECO:0000313" key="3">
    <source>
        <dbReference type="EMBL" id="MBB6032324.1"/>
    </source>
</evidence>
<dbReference type="InterPro" id="IPR001451">
    <property type="entry name" value="Hexapep"/>
</dbReference>
<comment type="caution">
    <text evidence="3">The sequence shown here is derived from an EMBL/GenBank/DDBJ whole genome shotgun (WGS) entry which is preliminary data.</text>
</comment>
<dbReference type="EMBL" id="JACHGT010000001">
    <property type="protein sequence ID" value="MBB6032324.1"/>
    <property type="molecule type" value="Genomic_DNA"/>
</dbReference>
<evidence type="ECO:0000256" key="2">
    <source>
        <dbReference type="ARBA" id="ARBA00022737"/>
    </source>
</evidence>
<keyword evidence="1 3" id="KW-0808">Transferase</keyword>
<accession>A0A841F996</accession>
<dbReference type="InterPro" id="IPR051159">
    <property type="entry name" value="Hexapeptide_acetyltransf"/>
</dbReference>
<keyword evidence="2" id="KW-0677">Repeat</keyword>
<dbReference type="Gene3D" id="2.160.10.10">
    <property type="entry name" value="Hexapeptide repeat proteins"/>
    <property type="match status" value="1"/>
</dbReference>
<dbReference type="SUPFAM" id="SSF51161">
    <property type="entry name" value="Trimeric LpxA-like enzymes"/>
    <property type="match status" value="1"/>
</dbReference>
<dbReference type="InterPro" id="IPR011004">
    <property type="entry name" value="Trimer_LpxA-like_sf"/>
</dbReference>
<dbReference type="InterPro" id="IPR018357">
    <property type="entry name" value="Hexapep_transf_CS"/>
</dbReference>
<dbReference type="GO" id="GO:0016740">
    <property type="term" value="F:transferase activity"/>
    <property type="evidence" value="ECO:0007669"/>
    <property type="project" value="UniProtKB-KW"/>
</dbReference>
<keyword evidence="4" id="KW-1185">Reference proteome</keyword>